<protein>
    <recommendedName>
        <fullName evidence="4">ABC-2 transporter permease</fullName>
    </recommendedName>
</protein>
<keyword evidence="1" id="KW-1133">Transmembrane helix</keyword>
<reference evidence="2 3" key="1">
    <citation type="journal article" date="2014" name="Genome Announc.">
        <title>Draft genome sequences of the altered schaedler flora, a defined bacterial community from gnotobiotic mice.</title>
        <authorList>
            <person name="Wannemuehler M.J."/>
            <person name="Overstreet A.M."/>
            <person name="Ward D.V."/>
            <person name="Phillips G.J."/>
        </authorList>
    </citation>
    <scope>NUCLEOTIDE SEQUENCE [LARGE SCALE GENOMIC DNA]</scope>
    <source>
        <strain evidence="2 3">ASF492</strain>
    </source>
</reference>
<dbReference type="HOGENOM" id="CLU_102880_5_0_9"/>
<feature type="transmembrane region" description="Helical" evidence="1">
    <location>
        <begin position="82"/>
        <end position="103"/>
    </location>
</feature>
<evidence type="ECO:0000256" key="1">
    <source>
        <dbReference type="SAM" id="Phobius"/>
    </source>
</evidence>
<dbReference type="STRING" id="1235802.C823_03631"/>
<dbReference type="eggNOG" id="ENOG502ZUIM">
    <property type="taxonomic scope" value="Bacteria"/>
</dbReference>
<evidence type="ECO:0000313" key="2">
    <source>
        <dbReference type="EMBL" id="EMZ23459.1"/>
    </source>
</evidence>
<feature type="transmembrane region" description="Helical" evidence="1">
    <location>
        <begin position="37"/>
        <end position="56"/>
    </location>
</feature>
<feature type="transmembrane region" description="Helical" evidence="1">
    <location>
        <begin position="115"/>
        <end position="135"/>
    </location>
</feature>
<keyword evidence="1" id="KW-0472">Membrane</keyword>
<organism evidence="2 3">
    <name type="scientific">Eubacterium plexicaudatum ASF492</name>
    <dbReference type="NCBI Taxonomy" id="1235802"/>
    <lineage>
        <taxon>Bacteria</taxon>
        <taxon>Bacillati</taxon>
        <taxon>Bacillota</taxon>
        <taxon>Clostridia</taxon>
        <taxon>Eubacteriales</taxon>
        <taxon>Eubacteriaceae</taxon>
        <taxon>Eubacterium</taxon>
    </lineage>
</organism>
<gene>
    <name evidence="2" type="ORF">C823_03631</name>
</gene>
<feature type="transmembrane region" description="Helical" evidence="1">
    <location>
        <begin position="12"/>
        <end position="31"/>
    </location>
</feature>
<keyword evidence="3" id="KW-1185">Reference proteome</keyword>
<dbReference type="OrthoDB" id="2313863at2"/>
<dbReference type="PATRIC" id="fig|1235802.3.peg.3834"/>
<dbReference type="PROSITE" id="PS51257">
    <property type="entry name" value="PROKAR_LIPOPROTEIN"/>
    <property type="match status" value="1"/>
</dbReference>
<comment type="caution">
    <text evidence="2">The sequence shown here is derived from an EMBL/GenBank/DDBJ whole genome shotgun (WGS) entry which is preliminary data.</text>
</comment>
<accession>N2AGH6</accession>
<keyword evidence="1" id="KW-0812">Transmembrane</keyword>
<name>N2AGH6_9FIRM</name>
<evidence type="ECO:0008006" key="4">
    <source>
        <dbReference type="Google" id="ProtNLM"/>
    </source>
</evidence>
<dbReference type="Proteomes" id="UP000012589">
    <property type="component" value="Unassembled WGS sequence"/>
</dbReference>
<feature type="transmembrane region" description="Helical" evidence="1">
    <location>
        <begin position="147"/>
        <end position="164"/>
    </location>
</feature>
<proteinExistence type="predicted"/>
<sequence>MKGLLLKDWKLIRSQKTFVIIIAIIACYSILAGNIQFGMTYAAIIFSMLVISTVNFDDQDNGMGFIFTFPISRKTYVLEKYVLGWLSMAAVLITGSLLAAFIMVAGRASYEPREWFSAGLGYLLTSSVLLSATLPFQIRFGAEKGRLVLATVFICIGVAAYVVLQSLKEFEVDISSITDLFSYAGVKEMVIGCVVLIVVMFGISILVSMSAMKRRQF</sequence>
<dbReference type="EMBL" id="AQFT01000107">
    <property type="protein sequence ID" value="EMZ23459.1"/>
    <property type="molecule type" value="Genomic_DNA"/>
</dbReference>
<dbReference type="AlphaFoldDB" id="N2AGH6"/>
<evidence type="ECO:0000313" key="3">
    <source>
        <dbReference type="Proteomes" id="UP000012589"/>
    </source>
</evidence>
<feature type="transmembrane region" description="Helical" evidence="1">
    <location>
        <begin position="189"/>
        <end position="212"/>
    </location>
</feature>
<dbReference type="InterPro" id="IPR025699">
    <property type="entry name" value="ABC2_memb-like"/>
</dbReference>
<dbReference type="Pfam" id="PF13346">
    <property type="entry name" value="ABC2_membrane_5"/>
    <property type="match status" value="1"/>
</dbReference>